<dbReference type="InterPro" id="IPR005594">
    <property type="entry name" value="YadA_C"/>
</dbReference>
<dbReference type="GO" id="GO:0009986">
    <property type="term" value="C:cell surface"/>
    <property type="evidence" value="ECO:0007669"/>
    <property type="project" value="UniProtKB-SubCell"/>
</dbReference>
<dbReference type="EMBL" id="LS398110">
    <property type="protein sequence ID" value="SPP95673.1"/>
    <property type="molecule type" value="Genomic_DNA"/>
</dbReference>
<dbReference type="GO" id="GO:0009279">
    <property type="term" value="C:cell outer membrane"/>
    <property type="evidence" value="ECO:0007669"/>
    <property type="project" value="UniProtKB-SubCell"/>
</dbReference>
<dbReference type="Proteomes" id="UP000246085">
    <property type="component" value="Chromosome BRAD3257"/>
</dbReference>
<keyword evidence="7" id="KW-0998">Cell outer membrane</keyword>
<evidence type="ECO:0000313" key="10">
    <source>
        <dbReference type="EMBL" id="SPP95673.1"/>
    </source>
</evidence>
<feature type="signal peptide" evidence="8">
    <location>
        <begin position="1"/>
        <end position="33"/>
    </location>
</feature>
<gene>
    <name evidence="10" type="ORF">BRAD3257_4695</name>
</gene>
<evidence type="ECO:0000256" key="1">
    <source>
        <dbReference type="ARBA" id="ARBA00004241"/>
    </source>
</evidence>
<comment type="subcellular location">
    <subcellularLocation>
        <location evidence="2">Cell outer membrane</location>
    </subcellularLocation>
    <subcellularLocation>
        <location evidence="1">Cell surface</location>
    </subcellularLocation>
</comment>
<dbReference type="InterPro" id="IPR045584">
    <property type="entry name" value="Pilin-like"/>
</dbReference>
<evidence type="ECO:0000256" key="2">
    <source>
        <dbReference type="ARBA" id="ARBA00004442"/>
    </source>
</evidence>
<dbReference type="AlphaFoldDB" id="A0A2U3Q2M2"/>
<accession>A0A2U3Q2M2</accession>
<evidence type="ECO:0000256" key="8">
    <source>
        <dbReference type="SAM" id="SignalP"/>
    </source>
</evidence>
<evidence type="ECO:0000313" key="11">
    <source>
        <dbReference type="Proteomes" id="UP000246085"/>
    </source>
</evidence>
<accession>A0A4Q0R592</accession>
<evidence type="ECO:0000256" key="4">
    <source>
        <dbReference type="ARBA" id="ARBA00022692"/>
    </source>
</evidence>
<feature type="domain" description="Trimeric autotransporter adhesin YadA-like C-terminal membrane anchor" evidence="9">
    <location>
        <begin position="311"/>
        <end position="369"/>
    </location>
</feature>
<keyword evidence="4" id="KW-0812">Transmembrane</keyword>
<dbReference type="RefSeq" id="WP_122403401.1">
    <property type="nucleotide sequence ID" value="NZ_LS398110.1"/>
</dbReference>
<evidence type="ECO:0000256" key="6">
    <source>
        <dbReference type="ARBA" id="ARBA00023136"/>
    </source>
</evidence>
<name>A0A2U3Q2M2_9BRAD</name>
<dbReference type="Pfam" id="PF03895">
    <property type="entry name" value="YadA_anchor"/>
    <property type="match status" value="1"/>
</dbReference>
<keyword evidence="3" id="KW-1134">Transmembrane beta strand</keyword>
<sequence length="369" mass="37404">MISQQSLTSRSLKNWGPLLAVAACMLAPKPAHAIHAVCSFVNGSEQQVLIVQDDDCSNPFDPFFAGPLLFGDSIHAAQDMTVDGTTTTGTTNVNGNSTFATGTTATFNGNAVFNGGVTFAGSQNFSGINNTGNISTDTLSTTGNATIGGTLNVAGLATFNGITNTGNLTTDTLTANTSVNTPLINATNANVTTATITTANVTTANVTTANMTTANVTTANIGTANITTALQVSPGASVNMGANRIQNVAAPLAGTDAANKSYVDASLSALGGQFDQALAGVNSRIDEISNRTTKATAGVAMAMAMAGVPTVLPSERVAFTMNYGNFQGQNGLALNGAVRLNDNLQFTGGVGYSTNQNLVGARAGLRVGW</sequence>
<keyword evidence="6" id="KW-0472">Membrane</keyword>
<organism evidence="10 11">
    <name type="scientific">Bradyrhizobium vignae</name>
    <dbReference type="NCBI Taxonomy" id="1549949"/>
    <lineage>
        <taxon>Bacteria</taxon>
        <taxon>Pseudomonadati</taxon>
        <taxon>Pseudomonadota</taxon>
        <taxon>Alphaproteobacteria</taxon>
        <taxon>Hyphomicrobiales</taxon>
        <taxon>Nitrobacteraceae</taxon>
        <taxon>Bradyrhizobium</taxon>
    </lineage>
</organism>
<dbReference type="Gene3D" id="3.30.1300.30">
    <property type="entry name" value="GSPII I/J protein-like"/>
    <property type="match status" value="1"/>
</dbReference>
<dbReference type="OrthoDB" id="1631723at2"/>
<dbReference type="SUPFAM" id="SSF54523">
    <property type="entry name" value="Pili subunits"/>
    <property type="match status" value="1"/>
</dbReference>
<keyword evidence="5 8" id="KW-0732">Signal</keyword>
<dbReference type="KEGG" id="bvz:BRAD3257_4695"/>
<evidence type="ECO:0000256" key="7">
    <source>
        <dbReference type="ARBA" id="ARBA00023237"/>
    </source>
</evidence>
<proteinExistence type="predicted"/>
<feature type="chain" id="PRO_5041068955" description="Trimeric autotransporter adhesin YadA-like C-terminal membrane anchor domain-containing protein" evidence="8">
    <location>
        <begin position="34"/>
        <end position="369"/>
    </location>
</feature>
<reference evidence="10 11" key="1">
    <citation type="submission" date="2018-03" db="EMBL/GenBank/DDBJ databases">
        <authorList>
            <person name="Gully D."/>
        </authorList>
    </citation>
    <scope>NUCLEOTIDE SEQUENCE [LARGE SCALE GENOMIC DNA]</scope>
    <source>
        <strain evidence="10">ORS3257</strain>
    </source>
</reference>
<evidence type="ECO:0000256" key="5">
    <source>
        <dbReference type="ARBA" id="ARBA00022729"/>
    </source>
</evidence>
<protein>
    <recommendedName>
        <fullName evidence="9">Trimeric autotransporter adhesin YadA-like C-terminal membrane anchor domain-containing protein</fullName>
    </recommendedName>
</protein>
<evidence type="ECO:0000256" key="3">
    <source>
        <dbReference type="ARBA" id="ARBA00022452"/>
    </source>
</evidence>
<evidence type="ECO:0000259" key="9">
    <source>
        <dbReference type="Pfam" id="PF03895"/>
    </source>
</evidence>